<reference evidence="1 2" key="1">
    <citation type="journal article" date="2018" name="Nat. Ecol. Evol.">
        <title>Genomic signatures of mitonuclear coevolution across populations of Tigriopus californicus.</title>
        <authorList>
            <person name="Barreto F.S."/>
            <person name="Watson E.T."/>
            <person name="Lima T.G."/>
            <person name="Willett C.S."/>
            <person name="Edmands S."/>
            <person name="Li W."/>
            <person name="Burton R.S."/>
        </authorList>
    </citation>
    <scope>NUCLEOTIDE SEQUENCE [LARGE SCALE GENOMIC DNA]</scope>
    <source>
        <strain evidence="1 2">San Diego</strain>
    </source>
</reference>
<evidence type="ECO:0000313" key="2">
    <source>
        <dbReference type="Proteomes" id="UP000318571"/>
    </source>
</evidence>
<accession>A0A553P1W3</accession>
<organism evidence="1 2">
    <name type="scientific">Tigriopus californicus</name>
    <name type="common">Marine copepod</name>
    <dbReference type="NCBI Taxonomy" id="6832"/>
    <lineage>
        <taxon>Eukaryota</taxon>
        <taxon>Metazoa</taxon>
        <taxon>Ecdysozoa</taxon>
        <taxon>Arthropoda</taxon>
        <taxon>Crustacea</taxon>
        <taxon>Multicrustacea</taxon>
        <taxon>Hexanauplia</taxon>
        <taxon>Copepoda</taxon>
        <taxon>Harpacticoida</taxon>
        <taxon>Harpacticidae</taxon>
        <taxon>Tigriopus</taxon>
    </lineage>
</organism>
<evidence type="ECO:0000313" key="1">
    <source>
        <dbReference type="EMBL" id="TRY71684.1"/>
    </source>
</evidence>
<keyword evidence="2" id="KW-1185">Reference proteome</keyword>
<protein>
    <submittedName>
        <fullName evidence="1">Uncharacterized protein</fullName>
    </submittedName>
</protein>
<gene>
    <name evidence="1" type="ORF">TCAL_03148</name>
</gene>
<dbReference type="EMBL" id="VCGU01000008">
    <property type="protein sequence ID" value="TRY71684.1"/>
    <property type="molecule type" value="Genomic_DNA"/>
</dbReference>
<dbReference type="Proteomes" id="UP000318571">
    <property type="component" value="Chromosome 7"/>
</dbReference>
<proteinExistence type="predicted"/>
<comment type="caution">
    <text evidence="1">The sequence shown here is derived from an EMBL/GenBank/DDBJ whole genome shotgun (WGS) entry which is preliminary data.</text>
</comment>
<dbReference type="AlphaFoldDB" id="A0A553P1W3"/>
<sequence length="122" mass="13862">MCGVHIRHSQYVPIGTFGGARDNMSMLHRTNERTKSIRKLVVNNNGLWKSKSRQCLASIMKTPLKFTYSLDPIHNFKAPNKTLPTNTKTGSTLRGELNRSAMVGGTFYFAYYIDHKSNAHTW</sequence>
<name>A0A553P1W3_TIGCA</name>